<feature type="domain" description="NADH:flavin oxidoreductase/NADH oxidase N-terminal" evidence="1">
    <location>
        <begin position="39"/>
        <end position="374"/>
    </location>
</feature>
<dbReference type="FunFam" id="3.20.20.70:FF:000138">
    <property type="entry name" value="NADPH dehydrogenase 1"/>
    <property type="match status" value="1"/>
</dbReference>
<dbReference type="EMBL" id="JAACJN010000021">
    <property type="protein sequence ID" value="KAF5389613.1"/>
    <property type="molecule type" value="Genomic_DNA"/>
</dbReference>
<feature type="domain" description="NADH:flavin oxidoreductase/NADH oxidase N-terminal" evidence="1">
    <location>
        <begin position="435"/>
        <end position="762"/>
    </location>
</feature>
<gene>
    <name evidence="2" type="ORF">D9757_004213</name>
</gene>
<accession>A0A8H5HUE1</accession>
<dbReference type="CDD" id="cd02933">
    <property type="entry name" value="OYE_like_FMN"/>
    <property type="match status" value="2"/>
</dbReference>
<evidence type="ECO:0000313" key="3">
    <source>
        <dbReference type="Proteomes" id="UP000518752"/>
    </source>
</evidence>
<organism evidence="2 3">
    <name type="scientific">Collybiopsis confluens</name>
    <dbReference type="NCBI Taxonomy" id="2823264"/>
    <lineage>
        <taxon>Eukaryota</taxon>
        <taxon>Fungi</taxon>
        <taxon>Dikarya</taxon>
        <taxon>Basidiomycota</taxon>
        <taxon>Agaricomycotina</taxon>
        <taxon>Agaricomycetes</taxon>
        <taxon>Agaricomycetidae</taxon>
        <taxon>Agaricales</taxon>
        <taxon>Marasmiineae</taxon>
        <taxon>Omphalotaceae</taxon>
        <taxon>Collybiopsis</taxon>
    </lineage>
</organism>
<dbReference type="PANTHER" id="PTHR22893:SF91">
    <property type="entry name" value="NADPH DEHYDROGENASE 2-RELATED"/>
    <property type="match status" value="1"/>
</dbReference>
<dbReference type="SUPFAM" id="SSF51395">
    <property type="entry name" value="FMN-linked oxidoreductases"/>
    <property type="match status" value="2"/>
</dbReference>
<dbReference type="GO" id="GO:0010181">
    <property type="term" value="F:FMN binding"/>
    <property type="evidence" value="ECO:0007669"/>
    <property type="project" value="InterPro"/>
</dbReference>
<sequence length="789" mass="89233">MPAKEIVWFIHRGDVQGEDGKPMWRDRGEEEGFLIQERQVGNMHLKHRVVLAPLTRFRVNEAHVPNPIVKEHYAQRSSEPGTLIITEAALISHQAGGYAYVPGIWNDEQVAKWKEVTDAVHANGSYIYLQLWAIGRTGVPGQLGYEPDFPYDYVSASNISMDPDEPQKPRPLTKDEIKEYSQWFATAATNAVERAGFDGVEIHGANGYLLDQFFQDVSNDRTDEYGGSVENRARFPLEVVDAVVKAVGPERTAIRLSPWNFFQGMRMKDPRPTFRYFVEELKKAHPSFSYLHLVEPRVDAVEIRDDVPKDENNDFIREVWTQEGNARWFISAGGHDRELAIRTVEEKGGLAAFGRAFIANPDLPYRLKCDIPLNKGDRTTYYLPGGTGPEGYTDYPFAHTQDLLLLYDARNGIVTSQLLLILNEKKDQVLRGSSVGNMHLQHRVVLAPLTRNRADEAHVPSPIVKEYYAQRASVPGTLLVTEATLISHEAGGYAHVPGIWSDEQVASWKEITDAVHANGSYIYLQLWALGRTAVPGTQGYEPNFPYDHVSASNISMDPDDPKKPRPLTKDEIKEYLQWYATAATNAVERAGFDGVEIHGANGYLLNQFLQDVSNDRSDEYGGSVENRVRFPLEVVDAVVKAVGPERAAFRIRMRMKDPRPTYRYFVEELKKAHPRLSYLHLVEPRVDAIENRENVPMEESNDFLREVWTQDGNARWFISAGGYDRDSAIRMVEQRGGLAAFGRSFLANPDLPHRLKHDLPLNKGNRNTYYLPGSDSPEGYTDYPFASKQ</sequence>
<dbReference type="Proteomes" id="UP000518752">
    <property type="component" value="Unassembled WGS sequence"/>
</dbReference>
<dbReference type="InterPro" id="IPR001155">
    <property type="entry name" value="OxRdtase_FMN_N"/>
</dbReference>
<dbReference type="OrthoDB" id="276546at2759"/>
<keyword evidence="3" id="KW-1185">Reference proteome</keyword>
<reference evidence="2 3" key="1">
    <citation type="journal article" date="2020" name="ISME J.">
        <title>Uncovering the hidden diversity of litter-decomposition mechanisms in mushroom-forming fungi.</title>
        <authorList>
            <person name="Floudas D."/>
            <person name="Bentzer J."/>
            <person name="Ahren D."/>
            <person name="Johansson T."/>
            <person name="Persson P."/>
            <person name="Tunlid A."/>
        </authorList>
    </citation>
    <scope>NUCLEOTIDE SEQUENCE [LARGE SCALE GENOMIC DNA]</scope>
    <source>
        <strain evidence="2 3">CBS 406.79</strain>
    </source>
</reference>
<evidence type="ECO:0000259" key="1">
    <source>
        <dbReference type="Pfam" id="PF00724"/>
    </source>
</evidence>
<dbReference type="Gene3D" id="3.20.20.70">
    <property type="entry name" value="Aldolase class I"/>
    <property type="match status" value="2"/>
</dbReference>
<dbReference type="GO" id="GO:0003959">
    <property type="term" value="F:NADPH dehydrogenase activity"/>
    <property type="evidence" value="ECO:0007669"/>
    <property type="project" value="TreeGrafter"/>
</dbReference>
<comment type="caution">
    <text evidence="2">The sequence shown here is derived from an EMBL/GenBank/DDBJ whole genome shotgun (WGS) entry which is preliminary data.</text>
</comment>
<proteinExistence type="predicted"/>
<name>A0A8H5HUE1_9AGAR</name>
<protein>
    <recommendedName>
        <fullName evidence="1">NADH:flavin oxidoreductase/NADH oxidase N-terminal domain-containing protein</fullName>
    </recommendedName>
</protein>
<dbReference type="Pfam" id="PF00724">
    <property type="entry name" value="Oxidored_FMN"/>
    <property type="match status" value="2"/>
</dbReference>
<dbReference type="AlphaFoldDB" id="A0A8H5HUE1"/>
<dbReference type="InterPro" id="IPR045247">
    <property type="entry name" value="Oye-like"/>
</dbReference>
<evidence type="ECO:0000313" key="2">
    <source>
        <dbReference type="EMBL" id="KAF5389613.1"/>
    </source>
</evidence>
<dbReference type="PANTHER" id="PTHR22893">
    <property type="entry name" value="NADH OXIDOREDUCTASE-RELATED"/>
    <property type="match status" value="1"/>
</dbReference>
<dbReference type="InterPro" id="IPR013785">
    <property type="entry name" value="Aldolase_TIM"/>
</dbReference>